<dbReference type="STRING" id="1802114.A2719_00935"/>
<dbReference type="AlphaFoldDB" id="A0A1G2FYV1"/>
<evidence type="ECO:0000259" key="1">
    <source>
        <dbReference type="Pfam" id="PF00535"/>
    </source>
</evidence>
<dbReference type="Proteomes" id="UP000177480">
    <property type="component" value="Unassembled WGS sequence"/>
</dbReference>
<dbReference type="SUPFAM" id="SSF53448">
    <property type="entry name" value="Nucleotide-diphospho-sugar transferases"/>
    <property type="match status" value="1"/>
</dbReference>
<evidence type="ECO:0000313" key="3">
    <source>
        <dbReference type="Proteomes" id="UP000177480"/>
    </source>
</evidence>
<dbReference type="Pfam" id="PF00535">
    <property type="entry name" value="Glycos_transf_2"/>
    <property type="match status" value="1"/>
</dbReference>
<dbReference type="InterPro" id="IPR050834">
    <property type="entry name" value="Glycosyltransf_2"/>
</dbReference>
<dbReference type="InterPro" id="IPR001173">
    <property type="entry name" value="Glyco_trans_2-like"/>
</dbReference>
<accession>A0A1G2FYV1</accession>
<reference evidence="2 3" key="1">
    <citation type="journal article" date="2016" name="Nat. Commun.">
        <title>Thousands of microbial genomes shed light on interconnected biogeochemical processes in an aquifer system.</title>
        <authorList>
            <person name="Anantharaman K."/>
            <person name="Brown C.T."/>
            <person name="Hug L.A."/>
            <person name="Sharon I."/>
            <person name="Castelle C.J."/>
            <person name="Probst A.J."/>
            <person name="Thomas B.C."/>
            <person name="Singh A."/>
            <person name="Wilkins M.J."/>
            <person name="Karaoz U."/>
            <person name="Brodie E.L."/>
            <person name="Williams K.H."/>
            <person name="Hubbard S.S."/>
            <person name="Banfield J.F."/>
        </authorList>
    </citation>
    <scope>NUCLEOTIDE SEQUENCE [LARGE SCALE GENOMIC DNA]</scope>
</reference>
<comment type="caution">
    <text evidence="2">The sequence shown here is derived from an EMBL/GenBank/DDBJ whole genome shotgun (WGS) entry which is preliminary data.</text>
</comment>
<organism evidence="2 3">
    <name type="scientific">Candidatus Ryanbacteria bacterium RIFCSPHIGHO2_01_FULL_45_22</name>
    <dbReference type="NCBI Taxonomy" id="1802114"/>
    <lineage>
        <taxon>Bacteria</taxon>
        <taxon>Candidatus Ryaniibacteriota</taxon>
    </lineage>
</organism>
<dbReference type="Gene3D" id="3.90.550.10">
    <property type="entry name" value="Spore Coat Polysaccharide Biosynthesis Protein SpsA, Chain A"/>
    <property type="match status" value="1"/>
</dbReference>
<feature type="domain" description="Glycosyltransferase 2-like" evidence="1">
    <location>
        <begin position="7"/>
        <end position="143"/>
    </location>
</feature>
<name>A0A1G2FYV1_9BACT</name>
<dbReference type="PANTHER" id="PTHR43685:SF11">
    <property type="entry name" value="GLYCOSYLTRANSFERASE TAGX-RELATED"/>
    <property type="match status" value="1"/>
</dbReference>
<dbReference type="InterPro" id="IPR029044">
    <property type="entry name" value="Nucleotide-diphossugar_trans"/>
</dbReference>
<dbReference type="PANTHER" id="PTHR43685">
    <property type="entry name" value="GLYCOSYLTRANSFERASE"/>
    <property type="match status" value="1"/>
</dbReference>
<sequence length="303" mass="35244">MSIPLVSVSIPTFNRAPLLRRSIESILNQTFTDFELIIVDDGSTDDTKSLIDSFHDPRIRYIRHETKKGLYPSRNTCIKNSVGTYIALQDSDDEWHPKKLGEEVALIQGTPDMIGGVFSQIEKVYFSGIKAFVPPVNYTHTNNNLLTTILRGDFYITMQALLFKRACLENIGEFDENFRVFGDGDFIVRLAEHYEFLYNPHVRVTLHVSEDSISRNKSDRRAAREQLFLKHRILYMQYPDISAEFAYTLGHAFATVREYNFGKARDYARLAFITKPFRSKYLFLYIYAYIQYVLKRIVKNNIK</sequence>
<protein>
    <recommendedName>
        <fullName evidence="1">Glycosyltransferase 2-like domain-containing protein</fullName>
    </recommendedName>
</protein>
<dbReference type="EMBL" id="MHNK01000019">
    <property type="protein sequence ID" value="OGZ43239.1"/>
    <property type="molecule type" value="Genomic_DNA"/>
</dbReference>
<proteinExistence type="predicted"/>
<gene>
    <name evidence="2" type="ORF">A2719_00935</name>
</gene>
<evidence type="ECO:0000313" key="2">
    <source>
        <dbReference type="EMBL" id="OGZ43239.1"/>
    </source>
</evidence>